<dbReference type="GO" id="GO:0005829">
    <property type="term" value="C:cytosol"/>
    <property type="evidence" value="ECO:0007669"/>
    <property type="project" value="TreeGrafter"/>
</dbReference>
<sequence length="253" mass="27264">MDDTDDSMDNNCSVTSEMTGVSVASRPGSVLFNQEMTSKLSPHLNSLCIQDAGLNTSNGNGRPLGAVSQVNDFEAAFKPNDMRCLALVSHNEMKATMKDFVIKYKNVLKKFRLTGTQSTMKMLGEVFAGDNSVVFGPACNSGPLGGDAELVAMMATGQLGGILFFQDPMTAHPHQVDIECLVRQALVHNTVMATTPTTAMTIVEVFKMALIGEGRPELIPSFFFTLQSPTVEAYKNNQKKAIASHAKLSPLPL</sequence>
<dbReference type="InParanoid" id="A0A1E7EM15"/>
<evidence type="ECO:0000313" key="3">
    <source>
        <dbReference type="Proteomes" id="UP000095751"/>
    </source>
</evidence>
<accession>A0A1E7EM15</accession>
<evidence type="ECO:0000259" key="1">
    <source>
        <dbReference type="PROSITE" id="PS51855"/>
    </source>
</evidence>
<dbReference type="SUPFAM" id="SSF52335">
    <property type="entry name" value="Methylglyoxal synthase-like"/>
    <property type="match status" value="1"/>
</dbReference>
<protein>
    <submittedName>
        <fullName evidence="2">Methylglyoxal synthase-like protein</fullName>
    </submittedName>
</protein>
<name>A0A1E7EM15_9STRA</name>
<dbReference type="Gene3D" id="3.40.50.1380">
    <property type="entry name" value="Methylglyoxal synthase-like domain"/>
    <property type="match status" value="1"/>
</dbReference>
<dbReference type="GO" id="GO:0019242">
    <property type="term" value="P:methylglyoxal biosynthetic process"/>
    <property type="evidence" value="ECO:0007669"/>
    <property type="project" value="InterPro"/>
</dbReference>
<dbReference type="PANTHER" id="PTHR30492:SF0">
    <property type="entry name" value="METHYLGLYOXAL SYNTHASE"/>
    <property type="match status" value="1"/>
</dbReference>
<dbReference type="InterPro" id="IPR036914">
    <property type="entry name" value="MGS-like_dom_sf"/>
</dbReference>
<dbReference type="NCBIfam" id="NF003559">
    <property type="entry name" value="PRK05234.1"/>
    <property type="match status" value="1"/>
</dbReference>
<evidence type="ECO:0000313" key="2">
    <source>
        <dbReference type="EMBL" id="OEU06931.1"/>
    </source>
</evidence>
<dbReference type="PANTHER" id="PTHR30492">
    <property type="entry name" value="METHYLGLYOXAL SYNTHASE"/>
    <property type="match status" value="1"/>
</dbReference>
<dbReference type="GO" id="GO:0008929">
    <property type="term" value="F:methylglyoxal synthase activity"/>
    <property type="evidence" value="ECO:0007669"/>
    <property type="project" value="InterPro"/>
</dbReference>
<keyword evidence="3" id="KW-1185">Reference proteome</keyword>
<dbReference type="AlphaFoldDB" id="A0A1E7EM15"/>
<dbReference type="OrthoDB" id="43008at2759"/>
<dbReference type="InterPro" id="IPR004363">
    <property type="entry name" value="Methylgl_synth"/>
</dbReference>
<feature type="domain" description="MGS-like" evidence="1">
    <location>
        <begin position="76"/>
        <end position="253"/>
    </location>
</feature>
<dbReference type="KEGG" id="fcy:FRACYDRAFT_198931"/>
<organism evidence="2 3">
    <name type="scientific">Fragilariopsis cylindrus CCMP1102</name>
    <dbReference type="NCBI Taxonomy" id="635003"/>
    <lineage>
        <taxon>Eukaryota</taxon>
        <taxon>Sar</taxon>
        <taxon>Stramenopiles</taxon>
        <taxon>Ochrophyta</taxon>
        <taxon>Bacillariophyta</taxon>
        <taxon>Bacillariophyceae</taxon>
        <taxon>Bacillariophycidae</taxon>
        <taxon>Bacillariales</taxon>
        <taxon>Bacillariaceae</taxon>
        <taxon>Fragilariopsis</taxon>
    </lineage>
</organism>
<dbReference type="Proteomes" id="UP000095751">
    <property type="component" value="Unassembled WGS sequence"/>
</dbReference>
<dbReference type="EMBL" id="KV784394">
    <property type="protein sequence ID" value="OEU06931.1"/>
    <property type="molecule type" value="Genomic_DNA"/>
</dbReference>
<proteinExistence type="predicted"/>
<dbReference type="InterPro" id="IPR011607">
    <property type="entry name" value="MGS-like_dom"/>
</dbReference>
<gene>
    <name evidence="2" type="ORF">FRACYDRAFT_198931</name>
</gene>
<dbReference type="PROSITE" id="PS51855">
    <property type="entry name" value="MGS"/>
    <property type="match status" value="1"/>
</dbReference>
<reference evidence="2 3" key="1">
    <citation type="submission" date="2016-09" db="EMBL/GenBank/DDBJ databases">
        <title>Extensive genetic diversity and differential bi-allelic expression allows diatom success in the polar Southern Ocean.</title>
        <authorList>
            <consortium name="DOE Joint Genome Institute"/>
            <person name="Mock T."/>
            <person name="Otillar R.P."/>
            <person name="Strauss J."/>
            <person name="Dupont C."/>
            <person name="Frickenhaus S."/>
            <person name="Maumus F."/>
            <person name="Mcmullan M."/>
            <person name="Sanges R."/>
            <person name="Schmutz J."/>
            <person name="Toseland A."/>
            <person name="Valas R."/>
            <person name="Veluchamy A."/>
            <person name="Ward B.J."/>
            <person name="Allen A."/>
            <person name="Barry K."/>
            <person name="Falciatore A."/>
            <person name="Ferrante M."/>
            <person name="Fortunato A.E."/>
            <person name="Gloeckner G."/>
            <person name="Gruber A."/>
            <person name="Hipkin R."/>
            <person name="Janech M."/>
            <person name="Kroth P."/>
            <person name="Leese F."/>
            <person name="Lindquist E."/>
            <person name="Lyon B.R."/>
            <person name="Martin J."/>
            <person name="Mayer C."/>
            <person name="Parker M."/>
            <person name="Quesneville H."/>
            <person name="Raymond J."/>
            <person name="Uhlig C."/>
            <person name="Valentin K.U."/>
            <person name="Worden A.Z."/>
            <person name="Armbrust E.V."/>
            <person name="Bowler C."/>
            <person name="Green B."/>
            <person name="Moulton V."/>
            <person name="Van Oosterhout C."/>
            <person name="Grigoriev I."/>
        </authorList>
    </citation>
    <scope>NUCLEOTIDE SEQUENCE [LARGE SCALE GENOMIC DNA]</scope>
    <source>
        <strain evidence="2 3">CCMP1102</strain>
    </source>
</reference>